<evidence type="ECO:0000313" key="2">
    <source>
        <dbReference type="Proteomes" id="UP000219338"/>
    </source>
</evidence>
<accession>A0A284S8U3</accession>
<dbReference type="PANTHER" id="PTHR42103">
    <property type="entry name" value="ALPHA/BETA-HYDROLASES SUPERFAMILY PROTEIN"/>
    <property type="match status" value="1"/>
</dbReference>
<evidence type="ECO:0008006" key="3">
    <source>
        <dbReference type="Google" id="ProtNLM"/>
    </source>
</evidence>
<dbReference type="Gene3D" id="3.40.50.1820">
    <property type="entry name" value="alpha/beta hydrolase"/>
    <property type="match status" value="1"/>
</dbReference>
<keyword evidence="2" id="KW-1185">Reference proteome</keyword>
<dbReference type="SUPFAM" id="SSF53474">
    <property type="entry name" value="alpha/beta-Hydrolases"/>
    <property type="match status" value="1"/>
</dbReference>
<sequence>MVNLERVFLEPCNKRPSALAFIAHGRLGGTMDSPVTSALAETLRTSWGARVVRWNARGIGQSSGRSEWSSLPAWVGEDNCSDYKDIFREEVVRFMDEFPSARDCDLFVCGYSCGAIYATTIRMPKDLADRCSNVFNPIRYILISYPIAISPVLGLFRTGWYFRALEGLVGGSWEDCRNEARADVLILMGKDELGSFLSPVRIAYNMWMKVLKSKRRAEQGMFDVVVVDGANHIWHDRLDKLREEVNRWL</sequence>
<organism evidence="1 2">
    <name type="scientific">Armillaria ostoyae</name>
    <name type="common">Armillaria root rot fungus</name>
    <dbReference type="NCBI Taxonomy" id="47428"/>
    <lineage>
        <taxon>Eukaryota</taxon>
        <taxon>Fungi</taxon>
        <taxon>Dikarya</taxon>
        <taxon>Basidiomycota</taxon>
        <taxon>Agaricomycotina</taxon>
        <taxon>Agaricomycetes</taxon>
        <taxon>Agaricomycetidae</taxon>
        <taxon>Agaricales</taxon>
        <taxon>Marasmiineae</taxon>
        <taxon>Physalacriaceae</taxon>
        <taxon>Armillaria</taxon>
    </lineage>
</organism>
<reference evidence="2" key="1">
    <citation type="journal article" date="2017" name="Nat. Ecol. Evol.">
        <title>Genome expansion and lineage-specific genetic innovations in the forest pathogenic fungi Armillaria.</title>
        <authorList>
            <person name="Sipos G."/>
            <person name="Prasanna A.N."/>
            <person name="Walter M.C."/>
            <person name="O'Connor E."/>
            <person name="Balint B."/>
            <person name="Krizsan K."/>
            <person name="Kiss B."/>
            <person name="Hess J."/>
            <person name="Varga T."/>
            <person name="Slot J."/>
            <person name="Riley R."/>
            <person name="Boka B."/>
            <person name="Rigling D."/>
            <person name="Barry K."/>
            <person name="Lee J."/>
            <person name="Mihaltcheva S."/>
            <person name="LaButti K."/>
            <person name="Lipzen A."/>
            <person name="Waldron R."/>
            <person name="Moloney N.M."/>
            <person name="Sperisen C."/>
            <person name="Kredics L."/>
            <person name="Vagvoelgyi C."/>
            <person name="Patrignani A."/>
            <person name="Fitzpatrick D."/>
            <person name="Nagy I."/>
            <person name="Doyle S."/>
            <person name="Anderson J.B."/>
            <person name="Grigoriev I.V."/>
            <person name="Gueldener U."/>
            <person name="Muensterkoetter M."/>
            <person name="Nagy L.G."/>
        </authorList>
    </citation>
    <scope>NUCLEOTIDE SEQUENCE [LARGE SCALE GENOMIC DNA]</scope>
    <source>
        <strain evidence="2">C18/9</strain>
    </source>
</reference>
<gene>
    <name evidence="1" type="ORF">ARMOST_20985</name>
</gene>
<protein>
    <recommendedName>
        <fullName evidence="3">Serine aminopeptidase S33 domain-containing protein</fullName>
    </recommendedName>
</protein>
<dbReference type="PANTHER" id="PTHR42103:SF2">
    <property type="entry name" value="AB HYDROLASE-1 DOMAIN-CONTAINING PROTEIN"/>
    <property type="match status" value="1"/>
</dbReference>
<dbReference type="Proteomes" id="UP000219338">
    <property type="component" value="Unassembled WGS sequence"/>
</dbReference>
<dbReference type="EMBL" id="FUEG01000044">
    <property type="protein sequence ID" value="SJL17435.1"/>
    <property type="molecule type" value="Genomic_DNA"/>
</dbReference>
<dbReference type="InterPro" id="IPR029058">
    <property type="entry name" value="AB_hydrolase_fold"/>
</dbReference>
<name>A0A284S8U3_ARMOS</name>
<dbReference type="AlphaFoldDB" id="A0A284S8U3"/>
<evidence type="ECO:0000313" key="1">
    <source>
        <dbReference type="EMBL" id="SJL17435.1"/>
    </source>
</evidence>
<proteinExistence type="predicted"/>
<dbReference type="OMA" id="ANHIWHD"/>
<dbReference type="OrthoDB" id="10260961at2759"/>